<proteinExistence type="predicted"/>
<gene>
    <name evidence="1" type="ORF">BV25DRAFT_1884461</name>
</gene>
<comment type="caution">
    <text evidence="1">The sequence shown here is derived from an EMBL/GenBank/DDBJ whole genome shotgun (WGS) entry which is preliminary data.</text>
</comment>
<dbReference type="EMBL" id="MU277205">
    <property type="protein sequence ID" value="KAI0062863.1"/>
    <property type="molecule type" value="Genomic_DNA"/>
</dbReference>
<dbReference type="Proteomes" id="UP000814140">
    <property type="component" value="Unassembled WGS sequence"/>
</dbReference>
<name>A0ACB8T251_9AGAM</name>
<reference evidence="1" key="1">
    <citation type="submission" date="2021-03" db="EMBL/GenBank/DDBJ databases">
        <authorList>
            <consortium name="DOE Joint Genome Institute"/>
            <person name="Ahrendt S."/>
            <person name="Looney B.P."/>
            <person name="Miyauchi S."/>
            <person name="Morin E."/>
            <person name="Drula E."/>
            <person name="Courty P.E."/>
            <person name="Chicoki N."/>
            <person name="Fauchery L."/>
            <person name="Kohler A."/>
            <person name="Kuo A."/>
            <person name="Labutti K."/>
            <person name="Pangilinan J."/>
            <person name="Lipzen A."/>
            <person name="Riley R."/>
            <person name="Andreopoulos W."/>
            <person name="He G."/>
            <person name="Johnson J."/>
            <person name="Barry K.W."/>
            <person name="Grigoriev I.V."/>
            <person name="Nagy L."/>
            <person name="Hibbett D."/>
            <person name="Henrissat B."/>
            <person name="Matheny P.B."/>
            <person name="Labbe J."/>
            <person name="Martin F."/>
        </authorList>
    </citation>
    <scope>NUCLEOTIDE SEQUENCE</scope>
    <source>
        <strain evidence="1">HHB10654</strain>
    </source>
</reference>
<sequence length="334" mass="36840">MAVHIGILPADVLDSISVKMAEPSSMPSTSFLRLPHPRTGIPSLFLPYQLSQDHQSRNKWGILEAQSVAPPNPRSWFFIEGEVAADGKMLLMTPIDPSFLLLPILRALMPSKDTAVKFLPLEDVFEEAVAKSAQLYDSSNPTNPSSSISPPDIIALTKLDCVANAMRRICDVKDITPEITVYRYSEDRTMSYLRSKVARLSTEGVSEKSRTLIRSLAKDGLMEDGREDLLELGRTKAACNLISQYLPHDVYLSLLANYDFSPLDTYLKKVQDEATAMALANAPAVKAKTSKTANGVDEEGKKRKAKAKTSQGVEKLKKVNVTGMAKMTSFFQKK</sequence>
<keyword evidence="2" id="KW-1185">Reference proteome</keyword>
<reference evidence="1" key="2">
    <citation type="journal article" date="2022" name="New Phytol.">
        <title>Evolutionary transition to the ectomycorrhizal habit in the genomes of a hyperdiverse lineage of mushroom-forming fungi.</title>
        <authorList>
            <person name="Looney B."/>
            <person name="Miyauchi S."/>
            <person name="Morin E."/>
            <person name="Drula E."/>
            <person name="Courty P.E."/>
            <person name="Kohler A."/>
            <person name="Kuo A."/>
            <person name="LaButti K."/>
            <person name="Pangilinan J."/>
            <person name="Lipzen A."/>
            <person name="Riley R."/>
            <person name="Andreopoulos W."/>
            <person name="He G."/>
            <person name="Johnson J."/>
            <person name="Nolan M."/>
            <person name="Tritt A."/>
            <person name="Barry K.W."/>
            <person name="Grigoriev I.V."/>
            <person name="Nagy L.G."/>
            <person name="Hibbett D."/>
            <person name="Henrissat B."/>
            <person name="Matheny P.B."/>
            <person name="Labbe J."/>
            <person name="Martin F.M."/>
        </authorList>
    </citation>
    <scope>NUCLEOTIDE SEQUENCE</scope>
    <source>
        <strain evidence="1">HHB10654</strain>
    </source>
</reference>
<evidence type="ECO:0000313" key="2">
    <source>
        <dbReference type="Proteomes" id="UP000814140"/>
    </source>
</evidence>
<protein>
    <submittedName>
        <fullName evidence="1">Uncharacterized protein</fullName>
    </submittedName>
</protein>
<organism evidence="1 2">
    <name type="scientific">Artomyces pyxidatus</name>
    <dbReference type="NCBI Taxonomy" id="48021"/>
    <lineage>
        <taxon>Eukaryota</taxon>
        <taxon>Fungi</taxon>
        <taxon>Dikarya</taxon>
        <taxon>Basidiomycota</taxon>
        <taxon>Agaricomycotina</taxon>
        <taxon>Agaricomycetes</taxon>
        <taxon>Russulales</taxon>
        <taxon>Auriscalpiaceae</taxon>
        <taxon>Artomyces</taxon>
    </lineage>
</organism>
<evidence type="ECO:0000313" key="1">
    <source>
        <dbReference type="EMBL" id="KAI0062863.1"/>
    </source>
</evidence>
<accession>A0ACB8T251</accession>